<dbReference type="SUPFAM" id="SSF55326">
    <property type="entry name" value="PurM N-terminal domain-like"/>
    <property type="match status" value="1"/>
</dbReference>
<dbReference type="GO" id="GO:0006189">
    <property type="term" value="P:'de novo' IMP biosynthetic process"/>
    <property type="evidence" value="ECO:0007669"/>
    <property type="project" value="UniProtKB-UniRule"/>
</dbReference>
<comment type="caution">
    <text evidence="18">The sequence shown here is derived from an EMBL/GenBank/DDBJ whole genome shotgun (WGS) entry which is preliminary data.</text>
</comment>
<protein>
    <recommendedName>
        <fullName evidence="5 15">Phosphoribosylformylglycinamidine cyclo-ligase</fullName>
        <ecNumber evidence="4 15">6.3.3.1</ecNumber>
    </recommendedName>
    <alternativeName>
        <fullName evidence="12 15">AIR synthase</fullName>
    </alternativeName>
    <alternativeName>
        <fullName evidence="13 15">AIRS</fullName>
    </alternativeName>
    <alternativeName>
        <fullName evidence="11 15">Phosphoribosyl-aminoimidazole synthetase</fullName>
    </alternativeName>
</protein>
<evidence type="ECO:0000256" key="10">
    <source>
        <dbReference type="ARBA" id="ARBA00022840"/>
    </source>
</evidence>
<comment type="catalytic activity">
    <reaction evidence="14 15">
        <text>2-formamido-N(1)-(5-O-phospho-beta-D-ribosyl)acetamidine + ATP = 5-amino-1-(5-phospho-beta-D-ribosyl)imidazole + ADP + phosphate + H(+)</text>
        <dbReference type="Rhea" id="RHEA:23032"/>
        <dbReference type="ChEBI" id="CHEBI:15378"/>
        <dbReference type="ChEBI" id="CHEBI:30616"/>
        <dbReference type="ChEBI" id="CHEBI:43474"/>
        <dbReference type="ChEBI" id="CHEBI:137981"/>
        <dbReference type="ChEBI" id="CHEBI:147287"/>
        <dbReference type="ChEBI" id="CHEBI:456216"/>
        <dbReference type="EC" id="6.3.3.1"/>
    </reaction>
</comment>
<keyword evidence="8 15" id="KW-0547">Nucleotide-binding</keyword>
<evidence type="ECO:0000256" key="9">
    <source>
        <dbReference type="ARBA" id="ARBA00022755"/>
    </source>
</evidence>
<dbReference type="Gene3D" id="3.90.650.10">
    <property type="entry name" value="PurM-like C-terminal domain"/>
    <property type="match status" value="1"/>
</dbReference>
<dbReference type="EMBL" id="LIZS01000008">
    <property type="protein sequence ID" value="KPJ54023.1"/>
    <property type="molecule type" value="Genomic_DNA"/>
</dbReference>
<organism evidence="18 19">
    <name type="scientific">candidate division TA06 bacterium DG_24</name>
    <dbReference type="NCBI Taxonomy" id="1703770"/>
    <lineage>
        <taxon>Bacteria</taxon>
        <taxon>Bacteria division TA06</taxon>
    </lineage>
</organism>
<dbReference type="GO" id="GO:0004637">
    <property type="term" value="F:phosphoribosylamine-glycine ligase activity"/>
    <property type="evidence" value="ECO:0007669"/>
    <property type="project" value="TreeGrafter"/>
</dbReference>
<dbReference type="HAMAP" id="MF_00741">
    <property type="entry name" value="AIRS"/>
    <property type="match status" value="1"/>
</dbReference>
<dbReference type="InterPro" id="IPR036676">
    <property type="entry name" value="PurM-like_C_sf"/>
</dbReference>
<accession>A0A0S7WV33</accession>
<evidence type="ECO:0000259" key="17">
    <source>
        <dbReference type="Pfam" id="PF02769"/>
    </source>
</evidence>
<dbReference type="PATRIC" id="fig|1703770.3.peg.684"/>
<dbReference type="NCBIfam" id="TIGR00878">
    <property type="entry name" value="purM"/>
    <property type="match status" value="1"/>
</dbReference>
<dbReference type="InterPro" id="IPR010918">
    <property type="entry name" value="PurM-like_C_dom"/>
</dbReference>
<evidence type="ECO:0000256" key="6">
    <source>
        <dbReference type="ARBA" id="ARBA00022490"/>
    </source>
</evidence>
<dbReference type="EC" id="6.3.3.1" evidence="4 15"/>
<dbReference type="GO" id="GO:0046084">
    <property type="term" value="P:adenine biosynthetic process"/>
    <property type="evidence" value="ECO:0007669"/>
    <property type="project" value="TreeGrafter"/>
</dbReference>
<evidence type="ECO:0000313" key="18">
    <source>
        <dbReference type="EMBL" id="KPJ54023.1"/>
    </source>
</evidence>
<dbReference type="PANTHER" id="PTHR10520:SF12">
    <property type="entry name" value="TRIFUNCTIONAL PURINE BIOSYNTHETIC PROTEIN ADENOSINE-3"/>
    <property type="match status" value="1"/>
</dbReference>
<comment type="subcellular location">
    <subcellularLocation>
        <location evidence="1 15">Cytoplasm</location>
    </subcellularLocation>
</comment>
<dbReference type="UniPathway" id="UPA00074">
    <property type="reaction ID" value="UER00129"/>
</dbReference>
<evidence type="ECO:0000256" key="13">
    <source>
        <dbReference type="ARBA" id="ARBA00033093"/>
    </source>
</evidence>
<reference evidence="18 19" key="1">
    <citation type="journal article" date="2015" name="Microbiome">
        <title>Genomic resolution of linkages in carbon, nitrogen, and sulfur cycling among widespread estuary sediment bacteria.</title>
        <authorList>
            <person name="Baker B.J."/>
            <person name="Lazar C.S."/>
            <person name="Teske A.P."/>
            <person name="Dick G.J."/>
        </authorList>
    </citation>
    <scope>NUCLEOTIDE SEQUENCE [LARGE SCALE GENOMIC DNA]</scope>
    <source>
        <strain evidence="18">DG_24</strain>
    </source>
</reference>
<evidence type="ECO:0000256" key="15">
    <source>
        <dbReference type="HAMAP-Rule" id="MF_00741"/>
    </source>
</evidence>
<dbReference type="CDD" id="cd02196">
    <property type="entry name" value="PurM"/>
    <property type="match status" value="1"/>
</dbReference>
<keyword evidence="10 15" id="KW-0067">ATP-binding</keyword>
<sequence>MRELRYRDAGVDRDTVHAAMARMKAEIAKTFDDRVLGAVGRFAGLYRADLGDLEVPVLAASVDGVGTKLRVAFAARIHNTVGQDLVHHCANDILVHGARPLFFLDYVASGKLDEETTAGVLRGFVTGCQTVGCALIGGETAEMPGFYQGKDYDLVGFIVGIVDGRKIIDGTAIRSGHKVIGLASNGLHTNGYSLARAILFERQRLGLDDVPEGWDCSVKEELLKIHRWYGDSVLGLLDRGMVSGMAHITGGGLVENLPRVLPSGLSAELDTNSWETPKIFSFLAEHGPVEKEEMFRVFNMGIGFVLTVEPEKVPLVCAELERHGERAQVIGRITEGDGQVVLR</sequence>
<dbReference type="STRING" id="1703770.AMJ39_02225"/>
<dbReference type="InterPro" id="IPR016188">
    <property type="entry name" value="PurM-like_N"/>
</dbReference>
<comment type="similarity">
    <text evidence="3 15">Belongs to the AIR synthase family.</text>
</comment>
<dbReference type="GO" id="GO:0005524">
    <property type="term" value="F:ATP binding"/>
    <property type="evidence" value="ECO:0007669"/>
    <property type="project" value="UniProtKB-KW"/>
</dbReference>
<evidence type="ECO:0000256" key="8">
    <source>
        <dbReference type="ARBA" id="ARBA00022741"/>
    </source>
</evidence>
<dbReference type="InterPro" id="IPR036921">
    <property type="entry name" value="PurM-like_N_sf"/>
</dbReference>
<dbReference type="PANTHER" id="PTHR10520">
    <property type="entry name" value="TRIFUNCTIONAL PURINE BIOSYNTHETIC PROTEIN ADENOSINE-3-RELATED"/>
    <property type="match status" value="1"/>
</dbReference>
<proteinExistence type="inferred from homology"/>
<feature type="domain" description="PurM-like N-terminal" evidence="16">
    <location>
        <begin position="58"/>
        <end position="162"/>
    </location>
</feature>
<evidence type="ECO:0000256" key="11">
    <source>
        <dbReference type="ARBA" id="ARBA00031908"/>
    </source>
</evidence>
<dbReference type="SUPFAM" id="SSF56042">
    <property type="entry name" value="PurM C-terminal domain-like"/>
    <property type="match status" value="1"/>
</dbReference>
<name>A0A0S7WV33_UNCT6</name>
<evidence type="ECO:0000256" key="7">
    <source>
        <dbReference type="ARBA" id="ARBA00022598"/>
    </source>
</evidence>
<evidence type="ECO:0000256" key="2">
    <source>
        <dbReference type="ARBA" id="ARBA00004686"/>
    </source>
</evidence>
<evidence type="ECO:0000256" key="1">
    <source>
        <dbReference type="ARBA" id="ARBA00004496"/>
    </source>
</evidence>
<dbReference type="AlphaFoldDB" id="A0A0S7WV33"/>
<dbReference type="Gene3D" id="3.30.1330.10">
    <property type="entry name" value="PurM-like, N-terminal domain"/>
    <property type="match status" value="1"/>
</dbReference>
<keyword evidence="7 15" id="KW-0436">Ligase</keyword>
<evidence type="ECO:0000259" key="16">
    <source>
        <dbReference type="Pfam" id="PF00586"/>
    </source>
</evidence>
<gene>
    <name evidence="15" type="primary">purM</name>
    <name evidence="18" type="ORF">AMJ39_02225</name>
</gene>
<evidence type="ECO:0000256" key="14">
    <source>
        <dbReference type="ARBA" id="ARBA00049057"/>
    </source>
</evidence>
<dbReference type="FunFam" id="3.90.650.10:FF:000011">
    <property type="entry name" value="Phosphoribosylformylglycinamidine cyclo-ligase"/>
    <property type="match status" value="1"/>
</dbReference>
<dbReference type="GO" id="GO:0004641">
    <property type="term" value="F:phosphoribosylformylglycinamidine cyclo-ligase activity"/>
    <property type="evidence" value="ECO:0007669"/>
    <property type="project" value="UniProtKB-UniRule"/>
</dbReference>
<feature type="domain" description="PurM-like C-terminal" evidence="17">
    <location>
        <begin position="175"/>
        <end position="340"/>
    </location>
</feature>
<evidence type="ECO:0000256" key="4">
    <source>
        <dbReference type="ARBA" id="ARBA00013047"/>
    </source>
</evidence>
<keyword evidence="6 15" id="KW-0963">Cytoplasm</keyword>
<evidence type="ECO:0000256" key="12">
    <source>
        <dbReference type="ARBA" id="ARBA00032931"/>
    </source>
</evidence>
<dbReference type="InterPro" id="IPR004733">
    <property type="entry name" value="PurM_cligase"/>
</dbReference>
<evidence type="ECO:0000256" key="3">
    <source>
        <dbReference type="ARBA" id="ARBA00010280"/>
    </source>
</evidence>
<dbReference type="Proteomes" id="UP000052008">
    <property type="component" value="Unassembled WGS sequence"/>
</dbReference>
<dbReference type="Pfam" id="PF00586">
    <property type="entry name" value="AIRS"/>
    <property type="match status" value="1"/>
</dbReference>
<keyword evidence="9 15" id="KW-0658">Purine biosynthesis</keyword>
<dbReference type="GO" id="GO:0005829">
    <property type="term" value="C:cytosol"/>
    <property type="evidence" value="ECO:0007669"/>
    <property type="project" value="TreeGrafter"/>
</dbReference>
<evidence type="ECO:0000313" key="19">
    <source>
        <dbReference type="Proteomes" id="UP000052008"/>
    </source>
</evidence>
<dbReference type="Pfam" id="PF02769">
    <property type="entry name" value="AIRS_C"/>
    <property type="match status" value="1"/>
</dbReference>
<evidence type="ECO:0000256" key="5">
    <source>
        <dbReference type="ARBA" id="ARBA00020367"/>
    </source>
</evidence>
<comment type="pathway">
    <text evidence="2 15">Purine metabolism; IMP biosynthesis via de novo pathway; 5-amino-1-(5-phospho-D-ribosyl)imidazole from N(2)-formyl-N(1)-(5-phospho-D-ribosyl)glycinamide: step 2/2.</text>
</comment>